<evidence type="ECO:0000313" key="3">
    <source>
        <dbReference type="Proteomes" id="UP000237144"/>
    </source>
</evidence>
<feature type="compositionally biased region" description="Basic residues" evidence="1">
    <location>
        <begin position="44"/>
        <end position="62"/>
    </location>
</feature>
<feature type="compositionally biased region" description="Polar residues" evidence="1">
    <location>
        <begin position="562"/>
        <end position="571"/>
    </location>
</feature>
<feature type="compositionally biased region" description="Polar residues" evidence="1">
    <location>
        <begin position="120"/>
        <end position="136"/>
    </location>
</feature>
<dbReference type="EMBL" id="PJQD01000085">
    <property type="protein sequence ID" value="POY71443.1"/>
    <property type="molecule type" value="Genomic_DNA"/>
</dbReference>
<feature type="compositionally biased region" description="Pro residues" evidence="1">
    <location>
        <begin position="694"/>
        <end position="719"/>
    </location>
</feature>
<dbReference type="OrthoDB" id="2530074at2759"/>
<feature type="compositionally biased region" description="Basic and acidic residues" evidence="1">
    <location>
        <begin position="627"/>
        <end position="643"/>
    </location>
</feature>
<feature type="compositionally biased region" description="Pro residues" evidence="1">
    <location>
        <begin position="291"/>
        <end position="303"/>
    </location>
</feature>
<comment type="caution">
    <text evidence="2">The sequence shown here is derived from an EMBL/GenBank/DDBJ whole genome shotgun (WGS) entry which is preliminary data.</text>
</comment>
<feature type="compositionally biased region" description="Low complexity" evidence="1">
    <location>
        <begin position="447"/>
        <end position="458"/>
    </location>
</feature>
<feature type="compositionally biased region" description="Polar residues" evidence="1">
    <location>
        <begin position="660"/>
        <end position="675"/>
    </location>
</feature>
<evidence type="ECO:0008006" key="4">
    <source>
        <dbReference type="Google" id="ProtNLM"/>
    </source>
</evidence>
<accession>A0A2S5B3S9</accession>
<protein>
    <recommendedName>
        <fullName evidence="4">Btz domain-containing protein</fullName>
    </recommendedName>
</protein>
<dbReference type="Proteomes" id="UP000237144">
    <property type="component" value="Unassembled WGS sequence"/>
</dbReference>
<keyword evidence="3" id="KW-1185">Reference proteome</keyword>
<feature type="compositionally biased region" description="Basic and acidic residues" evidence="1">
    <location>
        <begin position="233"/>
        <end position="249"/>
    </location>
</feature>
<feature type="compositionally biased region" description="Low complexity" evidence="1">
    <location>
        <begin position="576"/>
        <end position="589"/>
    </location>
</feature>
<sequence>MSVRPADLSPPRNGSAGENVAPPPPAHEPSKPGQLASIGASGQPRKRVPNKAPRRTVVRRRGARVDSESENDDDTARSTTVASSRVRRASDSDSDLDLDPPSSSDDDDDDDGAVEPRTPATASVEQLPTTADTSTPRHPLKSRKAVLAGQGLHPSWADMPAPGEDGDTSLPTLDFSNLSLDVVQHLPPPGPKPRPSPVAAKATLAGEQLLSTKQLKDQRRQAKLATLAAKDPQAADRLAKEREEREAAKRLAKKERQKAKKKERKLLLKSSGSGDLVAGTDSADDTKPVSPAAPSPSTIPPPTADLSVPIKDAKASKASKKAQTPVPSRPSRTAVALGLGNADNASPASTTSSALPSMASATTPVVPSAQRQPAFLPRDPQGRPVPQNEAPPPSRSRRAFQAAEGTTEHWTRGRGGSVRGFGSYRGRETGRYGAHERDDHVAENADDAWAADASQRGEGLVRGRGRGRGRGSLAGRGRVTGPPGAINPRYAHLPFHPLHRFPAPAGTAQADAQTTPKRSDTRPIEPSGPKVTTAASEEQLFAPTQATPRARSRQDDNVVKSPESSGQQLSITVKGAASAARASTPRPSSGQARPANADTELAQGSNQLYLSDPGILYASAPTLTETAPRDKAAEAEAGDRHESLASLQQVPPHLQDGPSPESQPTGTVYYQQQPQFPLAFWSTGNGEGEQYPISTPPPPVPASVSPPPFGTAVAHPPPSSAYFVPPRPSRRVEIKPPSSRDGQSPAPSSSAKTAPQPPVDALEAARGIRDAQLLQQQEHQRQAEAAYMQAASYGFAAQAHFPPPPPPMSNLPASPTIGRPPQHVRAADFARDAFPIPANAPLPAPHVAHQPAPMPQQMYSPYQQIPPTTYELVAPYPSYYPAAAAYYAPQPMYQQTFSHPPNGAVGYVGMYAPQQPTQDAHPVAFDDSHRQWQGY</sequence>
<name>A0A2S5B3S9_9BASI</name>
<feature type="compositionally biased region" description="Pro residues" evidence="1">
    <location>
        <begin position="186"/>
        <end position="196"/>
    </location>
</feature>
<feature type="compositionally biased region" description="Acidic residues" evidence="1">
    <location>
        <begin position="92"/>
        <end position="113"/>
    </location>
</feature>
<feature type="region of interest" description="Disordered" evidence="1">
    <location>
        <begin position="1"/>
        <end position="606"/>
    </location>
</feature>
<feature type="region of interest" description="Disordered" evidence="1">
    <location>
        <begin position="620"/>
        <end position="759"/>
    </location>
</feature>
<feature type="compositionally biased region" description="Polar residues" evidence="1">
    <location>
        <begin position="169"/>
        <end position="179"/>
    </location>
</feature>
<organism evidence="2 3">
    <name type="scientific">Rhodotorula taiwanensis</name>
    <dbReference type="NCBI Taxonomy" id="741276"/>
    <lineage>
        <taxon>Eukaryota</taxon>
        <taxon>Fungi</taxon>
        <taxon>Dikarya</taxon>
        <taxon>Basidiomycota</taxon>
        <taxon>Pucciniomycotina</taxon>
        <taxon>Microbotryomycetes</taxon>
        <taxon>Sporidiobolales</taxon>
        <taxon>Sporidiobolaceae</taxon>
        <taxon>Rhodotorula</taxon>
    </lineage>
</organism>
<feature type="compositionally biased region" description="Basic and acidic residues" evidence="1">
    <location>
        <begin position="425"/>
        <end position="443"/>
    </location>
</feature>
<evidence type="ECO:0000256" key="1">
    <source>
        <dbReference type="SAM" id="MobiDB-lite"/>
    </source>
</evidence>
<feature type="compositionally biased region" description="Basic residues" evidence="1">
    <location>
        <begin position="250"/>
        <end position="264"/>
    </location>
</feature>
<feature type="compositionally biased region" description="Low complexity" evidence="1">
    <location>
        <begin position="744"/>
        <end position="754"/>
    </location>
</feature>
<reference evidence="2 3" key="1">
    <citation type="journal article" date="2018" name="Front. Microbiol.">
        <title>Prospects for Fungal Bioremediation of Acidic Radioactive Waste Sites: Characterization and Genome Sequence of Rhodotorula taiwanensis MD1149.</title>
        <authorList>
            <person name="Tkavc R."/>
            <person name="Matrosova V.Y."/>
            <person name="Grichenko O.E."/>
            <person name="Gostincar C."/>
            <person name="Volpe R.P."/>
            <person name="Klimenkova P."/>
            <person name="Gaidamakova E.K."/>
            <person name="Zhou C.E."/>
            <person name="Stewart B.J."/>
            <person name="Lyman M.G."/>
            <person name="Malfatti S.A."/>
            <person name="Rubinfeld B."/>
            <person name="Courtot M."/>
            <person name="Singh J."/>
            <person name="Dalgard C.L."/>
            <person name="Hamilton T."/>
            <person name="Frey K.G."/>
            <person name="Gunde-Cimerman N."/>
            <person name="Dugan L."/>
            <person name="Daly M.J."/>
        </authorList>
    </citation>
    <scope>NUCLEOTIDE SEQUENCE [LARGE SCALE GENOMIC DNA]</scope>
    <source>
        <strain evidence="2 3">MD1149</strain>
    </source>
</reference>
<feature type="compositionally biased region" description="Low complexity" evidence="1">
    <location>
        <begin position="345"/>
        <end position="364"/>
    </location>
</feature>
<dbReference type="AlphaFoldDB" id="A0A2S5B3S9"/>
<evidence type="ECO:0000313" key="2">
    <source>
        <dbReference type="EMBL" id="POY71443.1"/>
    </source>
</evidence>
<dbReference type="STRING" id="741276.A0A2S5B3S9"/>
<gene>
    <name evidence="2" type="ORF">BMF94_5756</name>
</gene>
<proteinExistence type="predicted"/>